<dbReference type="InterPro" id="IPR000504">
    <property type="entry name" value="RRM_dom"/>
</dbReference>
<dbReference type="GO" id="GO:0006396">
    <property type="term" value="P:RNA processing"/>
    <property type="evidence" value="ECO:0007669"/>
    <property type="project" value="InterPro"/>
</dbReference>
<feature type="compositionally biased region" description="Basic and acidic residues" evidence="3">
    <location>
        <begin position="520"/>
        <end position="529"/>
    </location>
</feature>
<feature type="domain" description="SURP motif" evidence="5">
    <location>
        <begin position="440"/>
        <end position="483"/>
    </location>
</feature>
<dbReference type="RefSeq" id="XP_025598750.1">
    <property type="nucleotide sequence ID" value="XM_025740893.1"/>
</dbReference>
<feature type="compositionally biased region" description="Low complexity" evidence="3">
    <location>
        <begin position="127"/>
        <end position="137"/>
    </location>
</feature>
<evidence type="ECO:0000256" key="1">
    <source>
        <dbReference type="ARBA" id="ARBA00022884"/>
    </source>
</evidence>
<dbReference type="PROSITE" id="PS50102">
    <property type="entry name" value="RRM"/>
    <property type="match status" value="1"/>
</dbReference>
<evidence type="ECO:0000256" key="3">
    <source>
        <dbReference type="SAM" id="MobiDB-lite"/>
    </source>
</evidence>
<feature type="compositionally biased region" description="Basic and acidic residues" evidence="3">
    <location>
        <begin position="55"/>
        <end position="73"/>
    </location>
</feature>
<keyword evidence="8" id="KW-1185">Reference proteome</keyword>
<evidence type="ECO:0000256" key="2">
    <source>
        <dbReference type="PROSITE-ProRule" id="PRU00176"/>
    </source>
</evidence>
<feature type="region of interest" description="Disordered" evidence="3">
    <location>
        <begin position="367"/>
        <end position="421"/>
    </location>
</feature>
<dbReference type="AlphaFoldDB" id="A0A316ZA62"/>
<feature type="domain" description="RRM" evidence="4">
    <location>
        <begin position="285"/>
        <end position="372"/>
    </location>
</feature>
<dbReference type="InterPro" id="IPR035967">
    <property type="entry name" value="SWAP/Surp_sf"/>
</dbReference>
<dbReference type="InterPro" id="IPR006569">
    <property type="entry name" value="CID_dom"/>
</dbReference>
<dbReference type="InterPro" id="IPR000061">
    <property type="entry name" value="Surp"/>
</dbReference>
<dbReference type="InterPro" id="IPR008942">
    <property type="entry name" value="ENTH_VHS"/>
</dbReference>
<dbReference type="SMART" id="SM00582">
    <property type="entry name" value="RPR"/>
    <property type="match status" value="1"/>
</dbReference>
<dbReference type="InterPro" id="IPR012677">
    <property type="entry name" value="Nucleotide-bd_a/b_plait_sf"/>
</dbReference>
<dbReference type="PANTHER" id="PTHR23140">
    <property type="entry name" value="RNA PROCESSING PROTEIN LD23810P"/>
    <property type="match status" value="1"/>
</dbReference>
<evidence type="ECO:0008006" key="9">
    <source>
        <dbReference type="Google" id="ProtNLM"/>
    </source>
</evidence>
<protein>
    <recommendedName>
        <fullName evidence="9">RRM domain-containing protein</fullName>
    </recommendedName>
</protein>
<dbReference type="SUPFAM" id="SSF54928">
    <property type="entry name" value="RNA-binding domain, RBD"/>
    <property type="match status" value="1"/>
</dbReference>
<dbReference type="SUPFAM" id="SSF109905">
    <property type="entry name" value="Surp module (SWAP domain)"/>
    <property type="match status" value="1"/>
</dbReference>
<keyword evidence="1 2" id="KW-0694">RNA-binding</keyword>
<dbReference type="EMBL" id="KZ819291">
    <property type="protein sequence ID" value="PWN98471.1"/>
    <property type="molecule type" value="Genomic_DNA"/>
</dbReference>
<feature type="region of interest" description="Disordered" evidence="3">
    <location>
        <begin position="48"/>
        <end position="73"/>
    </location>
</feature>
<dbReference type="PROSITE" id="PS51391">
    <property type="entry name" value="CID"/>
    <property type="match status" value="1"/>
</dbReference>
<organism evidence="7 8">
    <name type="scientific">Tilletiopsis washingtonensis</name>
    <dbReference type="NCBI Taxonomy" id="58919"/>
    <lineage>
        <taxon>Eukaryota</taxon>
        <taxon>Fungi</taxon>
        <taxon>Dikarya</taxon>
        <taxon>Basidiomycota</taxon>
        <taxon>Ustilaginomycotina</taxon>
        <taxon>Exobasidiomycetes</taxon>
        <taxon>Entylomatales</taxon>
        <taxon>Entylomatales incertae sedis</taxon>
        <taxon>Tilletiopsis</taxon>
    </lineage>
</organism>
<dbReference type="STRING" id="58919.A0A316ZA62"/>
<feature type="region of interest" description="Disordered" evidence="3">
    <location>
        <begin position="113"/>
        <end position="174"/>
    </location>
</feature>
<feature type="domain" description="CID" evidence="6">
    <location>
        <begin position="530"/>
        <end position="675"/>
    </location>
</feature>
<dbReference type="Gene3D" id="3.30.70.330">
    <property type="match status" value="1"/>
</dbReference>
<sequence>MTTTRRLPSRSPTPEDPAILAFLARAKASAAPLSAADEAARAARLAAGGATQVRSRFERERDEAARRKKEEEERAALAYRELLRDMEGEEEVREKKKQVGFVRAGGVAYAPTARAPAARAPSPPRVPASARSGIGSSSSGGGSGIGMRRAFGDDDEEEEAMAPPRGGLGVARGLAPGLAGRNPAAAFVRPAVQAQQTEKRGGIGGAAFGEERVEDTAASGSRRREPPGKKRRVMEDFAGELARDQAARETRIKERLGDNTSVSAVLAQETAPRSGSHSTGDHNSTNVCVLNLPGDVTEAELGRHFARYGDVATVKIMYPRDHRPDMGAGALKGLVGFVSFMRREDAEYAMQHADGAKWESNGATLSTSWGKGMPKPARALYPQSSFAKQERRRGTSPVRLRPRSPEGGPRPHRRTRGRSTSPCSVLRERLEIYDAPLLRTMQEIAPHAREYGDKFLNVVRDRERANPRFEFLRDENLPSYQYFASLVDPTYIPHIEAPPFSDEGYASLYSSDSEEEAEAENMRNRRGDELSPAARRRFEAMLRGITPRRERIARAMAFAIERGHASETISEILVASLLQPSTPLARKLARLHVVSDILHNSAAPLPHAWKYRAALEARLPTVMRHFADVARSLGGRLRQEAARAGVRVVLDAWDEWLVYPKETIDEWRRLLDGGAES</sequence>
<evidence type="ECO:0000259" key="5">
    <source>
        <dbReference type="PROSITE" id="PS50128"/>
    </source>
</evidence>
<dbReference type="OrthoDB" id="377209at2759"/>
<dbReference type="Gene3D" id="1.10.10.790">
    <property type="entry name" value="Surp module"/>
    <property type="match status" value="1"/>
</dbReference>
<dbReference type="Gene3D" id="1.25.40.90">
    <property type="match status" value="1"/>
</dbReference>
<evidence type="ECO:0000313" key="8">
    <source>
        <dbReference type="Proteomes" id="UP000245946"/>
    </source>
</evidence>
<feature type="region of interest" description="Disordered" evidence="3">
    <location>
        <begin position="193"/>
        <end position="231"/>
    </location>
</feature>
<dbReference type="SMART" id="SM00360">
    <property type="entry name" value="RRM"/>
    <property type="match status" value="1"/>
</dbReference>
<dbReference type="GO" id="GO:0005634">
    <property type="term" value="C:nucleus"/>
    <property type="evidence" value="ECO:0007669"/>
    <property type="project" value="TreeGrafter"/>
</dbReference>
<dbReference type="Pfam" id="PF04818">
    <property type="entry name" value="CID"/>
    <property type="match status" value="1"/>
</dbReference>
<dbReference type="Pfam" id="PF01805">
    <property type="entry name" value="Surp"/>
    <property type="match status" value="1"/>
</dbReference>
<name>A0A316ZA62_9BASI</name>
<dbReference type="GO" id="GO:0003723">
    <property type="term" value="F:RNA binding"/>
    <property type="evidence" value="ECO:0007669"/>
    <property type="project" value="UniProtKB-UniRule"/>
</dbReference>
<evidence type="ECO:0000259" key="6">
    <source>
        <dbReference type="PROSITE" id="PS51391"/>
    </source>
</evidence>
<evidence type="ECO:0000259" key="4">
    <source>
        <dbReference type="PROSITE" id="PS50102"/>
    </source>
</evidence>
<dbReference type="PANTHER" id="PTHR23140:SF0">
    <property type="entry name" value="U2 SNRNP-ASSOCIATED SURP MOTIF-CONTAINING PROTEIN"/>
    <property type="match status" value="1"/>
</dbReference>
<dbReference type="GeneID" id="37268437"/>
<feature type="region of interest" description="Disordered" evidence="3">
    <location>
        <begin position="509"/>
        <end position="530"/>
    </location>
</feature>
<gene>
    <name evidence="7" type="ORF">FA09DRAFT_317972</name>
</gene>
<dbReference type="Pfam" id="PF00076">
    <property type="entry name" value="RRM_1"/>
    <property type="match status" value="1"/>
</dbReference>
<reference evidence="7 8" key="1">
    <citation type="journal article" date="2018" name="Mol. Biol. Evol.">
        <title>Broad Genomic Sampling Reveals a Smut Pathogenic Ancestry of the Fungal Clade Ustilaginomycotina.</title>
        <authorList>
            <person name="Kijpornyongpan T."/>
            <person name="Mondo S.J."/>
            <person name="Barry K."/>
            <person name="Sandor L."/>
            <person name="Lee J."/>
            <person name="Lipzen A."/>
            <person name="Pangilinan J."/>
            <person name="LaButti K."/>
            <person name="Hainaut M."/>
            <person name="Henrissat B."/>
            <person name="Grigoriev I.V."/>
            <person name="Spatafora J.W."/>
            <person name="Aime M.C."/>
        </authorList>
    </citation>
    <scope>NUCLEOTIDE SEQUENCE [LARGE SCALE GENOMIC DNA]</scope>
    <source>
        <strain evidence="7 8">MCA 4186</strain>
    </source>
</reference>
<accession>A0A316ZA62</accession>
<dbReference type="Proteomes" id="UP000245946">
    <property type="component" value="Unassembled WGS sequence"/>
</dbReference>
<evidence type="ECO:0000313" key="7">
    <source>
        <dbReference type="EMBL" id="PWN98471.1"/>
    </source>
</evidence>
<dbReference type="InterPro" id="IPR051485">
    <property type="entry name" value="SR-CTD_assoc_factor"/>
</dbReference>
<dbReference type="InterPro" id="IPR035979">
    <property type="entry name" value="RBD_domain_sf"/>
</dbReference>
<dbReference type="PROSITE" id="PS50128">
    <property type="entry name" value="SURP"/>
    <property type="match status" value="1"/>
</dbReference>
<proteinExistence type="predicted"/>